<evidence type="ECO:0000256" key="9">
    <source>
        <dbReference type="ARBA" id="ARBA00034808"/>
    </source>
</evidence>
<dbReference type="PANTHER" id="PTHR11070">
    <property type="entry name" value="UVRD / RECB / PCRA DNA HELICASE FAMILY MEMBER"/>
    <property type="match status" value="1"/>
</dbReference>
<dbReference type="InterPro" id="IPR014017">
    <property type="entry name" value="DNA_helicase_UvrD-like_C"/>
</dbReference>
<sequence>MPIIINVNTMKQSLLATLNQEQQNAVMTDSQHTLVLAGAGSGKTRVLVHRIAWLCLEKRYAANSIFAVTFTNKAAAEMQERIESLIGEAYLNGMWVGTFHGLAHRLLRIFAKQAGLPTNFQLIDSDDQNRLIKRIFKERKIDEKQWSSKECAAFISTQKENGLRAKDIALTDPKSIMWQKIYTDYQAICDRVGYVDFSEIILRTYELLARDTEVLDYCHQRFTNILVDEFQDTNYIQYELVKLLAGQSANIMIVGDDDQSIYSWRGANADNLQLFINDHPDTEIIRLEQNYRSTGNILAVANKLITHNQQRLGKNLWTESDQGEQIAVYVAFNDIDEARFVIGKIKKLHEEGNNYRDCAILYRNNVQSRLLEDTLLQSAIPYQIYGSIRFYERQEVKLALAYLRLLHDSNNDNAFELIINTPTRGIGEVTLSKIRQFARTEHISMWQATRQVINTKAMAARQCSGLARFIELIESIHQEVDTLPFYQQLERIIKVSGIYEMYEQEAGIKGQSRLENLDELVSAAQQFHQTYTKENPSNELIDLENSSTLSVLESFLAYTSLEGKETKKQSDSVQLMTLHSAKGLEFEHVFIVGLEEGLFPAQRSITDQHKLEEERRLAYVGITRARKNLTLTLSELRRLYGKEERNLPSRFLSELPEGLLQDLSYRAGANLAKPQAKQSYQFDDEAPDQAFIEERKASFIKHQVENQGYTLGRKVMHKRFGEGTIIHLDGEGEHRRVQIAFVNEGIKWLVIKLANLTLL</sequence>
<comment type="caution">
    <text evidence="15">The sequence shown here is derived from an EMBL/GenBank/DDBJ whole genome shotgun (WGS) entry which is preliminary data.</text>
</comment>
<keyword evidence="6" id="KW-0238">DNA-binding</keyword>
<dbReference type="Gene3D" id="3.40.50.300">
    <property type="entry name" value="P-loop containing nucleotide triphosphate hydrolases"/>
    <property type="match status" value="2"/>
</dbReference>
<proteinExistence type="inferred from homology"/>
<organism evidence="15 16">
    <name type="scientific">Orbus hercynius</name>
    <dbReference type="NCBI Taxonomy" id="593135"/>
    <lineage>
        <taxon>Bacteria</taxon>
        <taxon>Pseudomonadati</taxon>
        <taxon>Pseudomonadota</taxon>
        <taxon>Gammaproteobacteria</taxon>
        <taxon>Orbales</taxon>
        <taxon>Orbaceae</taxon>
        <taxon>Orbus</taxon>
    </lineage>
</organism>
<dbReference type="EC" id="5.6.2.4" evidence="9"/>
<dbReference type="GO" id="GO:0043138">
    <property type="term" value="F:3'-5' DNA helicase activity"/>
    <property type="evidence" value="ECO:0007669"/>
    <property type="project" value="UniProtKB-EC"/>
</dbReference>
<evidence type="ECO:0000256" key="8">
    <source>
        <dbReference type="ARBA" id="ARBA00034617"/>
    </source>
</evidence>
<keyword evidence="7" id="KW-0413">Isomerase</keyword>
<dbReference type="InterPro" id="IPR014016">
    <property type="entry name" value="UvrD-like_ATP-bd"/>
</dbReference>
<dbReference type="Proteomes" id="UP000278542">
    <property type="component" value="Unassembled WGS sequence"/>
</dbReference>
<dbReference type="InterPro" id="IPR027417">
    <property type="entry name" value="P-loop_NTPase"/>
</dbReference>
<keyword evidence="2 12" id="KW-0547">Nucleotide-binding</keyword>
<dbReference type="PROSITE" id="PS51198">
    <property type="entry name" value="UVRD_HELICASE_ATP_BIND"/>
    <property type="match status" value="1"/>
</dbReference>
<reference evidence="15 16" key="1">
    <citation type="submission" date="2018-10" db="EMBL/GenBank/DDBJ databases">
        <title>Genomic Encyclopedia of Type Strains, Phase IV (KMG-IV): sequencing the most valuable type-strain genomes for metagenomic binning, comparative biology and taxonomic classification.</title>
        <authorList>
            <person name="Goeker M."/>
        </authorList>
    </citation>
    <scope>NUCLEOTIDE SEQUENCE [LARGE SCALE GENOMIC DNA]</scope>
    <source>
        <strain evidence="15 16">DSM 22228</strain>
    </source>
</reference>
<evidence type="ECO:0000256" key="12">
    <source>
        <dbReference type="PROSITE-ProRule" id="PRU00560"/>
    </source>
</evidence>
<evidence type="ECO:0000256" key="3">
    <source>
        <dbReference type="ARBA" id="ARBA00022801"/>
    </source>
</evidence>
<feature type="binding site" evidence="12">
    <location>
        <begin position="37"/>
        <end position="44"/>
    </location>
    <ligand>
        <name>ATP</name>
        <dbReference type="ChEBI" id="CHEBI:30616"/>
    </ligand>
</feature>
<evidence type="ECO:0000256" key="6">
    <source>
        <dbReference type="ARBA" id="ARBA00023125"/>
    </source>
</evidence>
<dbReference type="GO" id="GO:0033202">
    <property type="term" value="C:DNA helicase complex"/>
    <property type="evidence" value="ECO:0007669"/>
    <property type="project" value="TreeGrafter"/>
</dbReference>
<dbReference type="GO" id="GO:0000725">
    <property type="term" value="P:recombinational repair"/>
    <property type="evidence" value="ECO:0007669"/>
    <property type="project" value="TreeGrafter"/>
</dbReference>
<evidence type="ECO:0000256" key="5">
    <source>
        <dbReference type="ARBA" id="ARBA00022840"/>
    </source>
</evidence>
<dbReference type="Pfam" id="PF13361">
    <property type="entry name" value="UvrD_C"/>
    <property type="match status" value="1"/>
</dbReference>
<protein>
    <recommendedName>
        <fullName evidence="9">DNA 3'-5' helicase</fullName>
        <ecNumber evidence="9">5.6.2.4</ecNumber>
    </recommendedName>
    <alternativeName>
        <fullName evidence="10">DNA 3'-5' helicase II</fullName>
    </alternativeName>
</protein>
<evidence type="ECO:0000259" key="14">
    <source>
        <dbReference type="PROSITE" id="PS51217"/>
    </source>
</evidence>
<dbReference type="GO" id="GO:0016887">
    <property type="term" value="F:ATP hydrolysis activity"/>
    <property type="evidence" value="ECO:0007669"/>
    <property type="project" value="RHEA"/>
</dbReference>
<evidence type="ECO:0000256" key="2">
    <source>
        <dbReference type="ARBA" id="ARBA00022741"/>
    </source>
</evidence>
<dbReference type="GO" id="GO:0005829">
    <property type="term" value="C:cytosol"/>
    <property type="evidence" value="ECO:0007669"/>
    <property type="project" value="TreeGrafter"/>
</dbReference>
<dbReference type="PANTHER" id="PTHR11070:SF2">
    <property type="entry name" value="ATP-DEPENDENT DNA HELICASE SRS2"/>
    <property type="match status" value="1"/>
</dbReference>
<dbReference type="AlphaFoldDB" id="A0A495RK32"/>
<dbReference type="GO" id="GO:0003677">
    <property type="term" value="F:DNA binding"/>
    <property type="evidence" value="ECO:0007669"/>
    <property type="project" value="UniProtKB-KW"/>
</dbReference>
<keyword evidence="16" id="KW-1185">Reference proteome</keyword>
<evidence type="ECO:0000259" key="13">
    <source>
        <dbReference type="PROSITE" id="PS51198"/>
    </source>
</evidence>
<comment type="similarity">
    <text evidence="1">Belongs to the helicase family. UvrD subfamily.</text>
</comment>
<keyword evidence="5 12" id="KW-0067">ATP-binding</keyword>
<keyword evidence="4 12" id="KW-0347">Helicase</keyword>
<dbReference type="InterPro" id="IPR013986">
    <property type="entry name" value="DExx_box_DNA_helicase_dom_sf"/>
</dbReference>
<evidence type="ECO:0000256" key="11">
    <source>
        <dbReference type="ARBA" id="ARBA00048988"/>
    </source>
</evidence>
<comment type="catalytic activity">
    <reaction evidence="8">
        <text>Couples ATP hydrolysis with the unwinding of duplex DNA by translocating in the 3'-5' direction.</text>
        <dbReference type="EC" id="5.6.2.4"/>
    </reaction>
</comment>
<evidence type="ECO:0000256" key="4">
    <source>
        <dbReference type="ARBA" id="ARBA00022806"/>
    </source>
</evidence>
<evidence type="ECO:0000313" key="16">
    <source>
        <dbReference type="Proteomes" id="UP000278542"/>
    </source>
</evidence>
<dbReference type="GO" id="GO:0005524">
    <property type="term" value="F:ATP binding"/>
    <property type="evidence" value="ECO:0007669"/>
    <property type="project" value="UniProtKB-UniRule"/>
</dbReference>
<evidence type="ECO:0000256" key="10">
    <source>
        <dbReference type="ARBA" id="ARBA00034923"/>
    </source>
</evidence>
<dbReference type="PROSITE" id="PS51217">
    <property type="entry name" value="UVRD_HELICASE_CTER"/>
    <property type="match status" value="1"/>
</dbReference>
<dbReference type="EMBL" id="RBWY01000001">
    <property type="protein sequence ID" value="RKS87660.1"/>
    <property type="molecule type" value="Genomic_DNA"/>
</dbReference>
<dbReference type="Pfam" id="PF00580">
    <property type="entry name" value="UvrD-helicase"/>
    <property type="match status" value="1"/>
</dbReference>
<dbReference type="Gene3D" id="1.10.486.10">
    <property type="entry name" value="PCRA, domain 4"/>
    <property type="match status" value="1"/>
</dbReference>
<feature type="domain" description="UvrD-like helicase ATP-binding" evidence="13">
    <location>
        <begin position="16"/>
        <end position="294"/>
    </location>
</feature>
<dbReference type="CDD" id="cd17932">
    <property type="entry name" value="DEXQc_UvrD"/>
    <property type="match status" value="1"/>
</dbReference>
<feature type="domain" description="UvrD-like helicase C-terminal" evidence="14">
    <location>
        <begin position="295"/>
        <end position="583"/>
    </location>
</feature>
<evidence type="ECO:0000313" key="15">
    <source>
        <dbReference type="EMBL" id="RKS87660.1"/>
    </source>
</evidence>
<dbReference type="CDD" id="cd18807">
    <property type="entry name" value="SF1_C_UvrD"/>
    <property type="match status" value="1"/>
</dbReference>
<dbReference type="InterPro" id="IPR000212">
    <property type="entry name" value="DNA_helicase_UvrD/REP"/>
</dbReference>
<name>A0A495RK32_9GAMM</name>
<dbReference type="NCBIfam" id="NF008743">
    <property type="entry name" value="PRK11773.1"/>
    <property type="match status" value="1"/>
</dbReference>
<dbReference type="SUPFAM" id="SSF52540">
    <property type="entry name" value="P-loop containing nucleoside triphosphate hydrolases"/>
    <property type="match status" value="1"/>
</dbReference>
<comment type="catalytic activity">
    <reaction evidence="11">
        <text>ATP + H2O = ADP + phosphate + H(+)</text>
        <dbReference type="Rhea" id="RHEA:13065"/>
        <dbReference type="ChEBI" id="CHEBI:15377"/>
        <dbReference type="ChEBI" id="CHEBI:15378"/>
        <dbReference type="ChEBI" id="CHEBI:30616"/>
        <dbReference type="ChEBI" id="CHEBI:43474"/>
        <dbReference type="ChEBI" id="CHEBI:456216"/>
        <dbReference type="EC" id="5.6.2.4"/>
    </reaction>
</comment>
<dbReference type="Gene3D" id="1.10.10.160">
    <property type="match status" value="1"/>
</dbReference>
<evidence type="ECO:0000256" key="7">
    <source>
        <dbReference type="ARBA" id="ARBA00023235"/>
    </source>
</evidence>
<keyword evidence="3 12" id="KW-0378">Hydrolase</keyword>
<evidence type="ECO:0000256" key="1">
    <source>
        <dbReference type="ARBA" id="ARBA00009922"/>
    </source>
</evidence>
<accession>A0A495RK32</accession>
<dbReference type="Pfam" id="PF21196">
    <property type="entry name" value="PcrA_UvrD_tudor"/>
    <property type="match status" value="1"/>
</dbReference>
<gene>
    <name evidence="15" type="ORF">DES39_0901</name>
</gene>